<feature type="region of interest" description="Disordered" evidence="2">
    <location>
        <begin position="104"/>
        <end position="123"/>
    </location>
</feature>
<dbReference type="Pfam" id="PF13637">
    <property type="entry name" value="Ank_4"/>
    <property type="match status" value="1"/>
</dbReference>
<protein>
    <submittedName>
        <fullName evidence="3">Ankyrin repeat protein</fullName>
    </submittedName>
</protein>
<dbReference type="Proteomes" id="UP000295547">
    <property type="component" value="Unassembled WGS sequence"/>
</dbReference>
<comment type="caution">
    <text evidence="3">The sequence shown here is derived from an EMBL/GenBank/DDBJ whole genome shotgun (WGS) entry which is preliminary data.</text>
</comment>
<evidence type="ECO:0000313" key="4">
    <source>
        <dbReference type="Proteomes" id="UP000295547"/>
    </source>
</evidence>
<dbReference type="Gene3D" id="1.25.40.20">
    <property type="entry name" value="Ankyrin repeat-containing domain"/>
    <property type="match status" value="1"/>
</dbReference>
<evidence type="ECO:0000256" key="2">
    <source>
        <dbReference type="SAM" id="MobiDB-lite"/>
    </source>
</evidence>
<dbReference type="PROSITE" id="PS50297">
    <property type="entry name" value="ANK_REP_REGION"/>
    <property type="match status" value="1"/>
</dbReference>
<feature type="repeat" description="ANK" evidence="1">
    <location>
        <begin position="42"/>
        <end position="66"/>
    </location>
</feature>
<dbReference type="InterPro" id="IPR036770">
    <property type="entry name" value="Ankyrin_rpt-contain_sf"/>
</dbReference>
<keyword evidence="1" id="KW-0040">ANK repeat</keyword>
<dbReference type="InterPro" id="IPR002110">
    <property type="entry name" value="Ankyrin_rpt"/>
</dbReference>
<sequence>MVDKSDALHAEFLEAAGRGDLAKLRVYIDNPAIDINYAEPRQGLTALHIAAARNAVAAVRLLMGTGRCNAAIKDHDGRTAARLAVILADNPVVGRYLFDQEHSTLPEKTAKGAGQASQRRAES</sequence>
<keyword evidence="4" id="KW-1185">Reference proteome</keyword>
<gene>
    <name evidence="3" type="ORF">EV130_110173</name>
</gene>
<dbReference type="EMBL" id="SMBJ01000010">
    <property type="protein sequence ID" value="TCU21829.1"/>
    <property type="molecule type" value="Genomic_DNA"/>
</dbReference>
<dbReference type="RefSeq" id="WP_165918567.1">
    <property type="nucleotide sequence ID" value="NZ_SMBJ01000010.1"/>
</dbReference>
<organism evidence="3 4">
    <name type="scientific">Rhizobium azibense</name>
    <dbReference type="NCBI Taxonomy" id="1136135"/>
    <lineage>
        <taxon>Bacteria</taxon>
        <taxon>Pseudomonadati</taxon>
        <taxon>Pseudomonadota</taxon>
        <taxon>Alphaproteobacteria</taxon>
        <taxon>Hyphomicrobiales</taxon>
        <taxon>Rhizobiaceae</taxon>
        <taxon>Rhizobium/Agrobacterium group</taxon>
        <taxon>Rhizobium</taxon>
    </lineage>
</organism>
<dbReference type="AlphaFoldDB" id="A0A4R3QL84"/>
<name>A0A4R3QL84_9HYPH</name>
<dbReference type="PROSITE" id="PS50088">
    <property type="entry name" value="ANK_REPEAT"/>
    <property type="match status" value="1"/>
</dbReference>
<dbReference type="SUPFAM" id="SSF48403">
    <property type="entry name" value="Ankyrin repeat"/>
    <property type="match status" value="1"/>
</dbReference>
<proteinExistence type="predicted"/>
<evidence type="ECO:0000256" key="1">
    <source>
        <dbReference type="PROSITE-ProRule" id="PRU00023"/>
    </source>
</evidence>
<reference evidence="3 4" key="1">
    <citation type="submission" date="2019-03" db="EMBL/GenBank/DDBJ databases">
        <title>Genomic Encyclopedia of Type Strains, Phase IV (KMG-V): Genome sequencing to study the core and pangenomes of soil and plant-associated prokaryotes.</title>
        <authorList>
            <person name="Whitman W."/>
        </authorList>
    </citation>
    <scope>NUCLEOTIDE SEQUENCE [LARGE SCALE GENOMIC DNA]</scope>
    <source>
        <strain evidence="3 4">Gr42</strain>
    </source>
</reference>
<accession>A0A4R3QL84</accession>
<evidence type="ECO:0000313" key="3">
    <source>
        <dbReference type="EMBL" id="TCU21829.1"/>
    </source>
</evidence>